<proteinExistence type="predicted"/>
<evidence type="ECO:0000313" key="2">
    <source>
        <dbReference type="WBParaSite" id="PEQ_0000840501-mRNA-1"/>
    </source>
</evidence>
<keyword evidence="1" id="KW-1185">Reference proteome</keyword>
<organism evidence="1 2">
    <name type="scientific">Parascaris equorum</name>
    <name type="common">Equine roundworm</name>
    <dbReference type="NCBI Taxonomy" id="6256"/>
    <lineage>
        <taxon>Eukaryota</taxon>
        <taxon>Metazoa</taxon>
        <taxon>Ecdysozoa</taxon>
        <taxon>Nematoda</taxon>
        <taxon>Chromadorea</taxon>
        <taxon>Rhabditida</taxon>
        <taxon>Spirurina</taxon>
        <taxon>Ascaridomorpha</taxon>
        <taxon>Ascaridoidea</taxon>
        <taxon>Ascarididae</taxon>
        <taxon>Parascaris</taxon>
    </lineage>
</organism>
<sequence length="35" mass="4215">MSHPNYGTLLHRDMNDTALQISKIMPHHPYHEEHY</sequence>
<protein>
    <submittedName>
        <fullName evidence="2">Uncharacterized protein</fullName>
    </submittedName>
</protein>
<dbReference type="AlphaFoldDB" id="A0A914S261"/>
<reference evidence="2" key="1">
    <citation type="submission" date="2022-11" db="UniProtKB">
        <authorList>
            <consortium name="WormBaseParasite"/>
        </authorList>
    </citation>
    <scope>IDENTIFICATION</scope>
</reference>
<dbReference type="Proteomes" id="UP000887564">
    <property type="component" value="Unplaced"/>
</dbReference>
<evidence type="ECO:0000313" key="1">
    <source>
        <dbReference type="Proteomes" id="UP000887564"/>
    </source>
</evidence>
<name>A0A914S261_PAREQ</name>
<dbReference type="WBParaSite" id="PEQ_0000840501-mRNA-1">
    <property type="protein sequence ID" value="PEQ_0000840501-mRNA-1"/>
    <property type="gene ID" value="PEQ_0000840501"/>
</dbReference>
<accession>A0A914S261</accession>